<feature type="transmembrane region" description="Helical" evidence="1">
    <location>
        <begin position="88"/>
        <end position="106"/>
    </location>
</feature>
<dbReference type="AlphaFoldDB" id="A0A558ACI4"/>
<dbReference type="EMBL" id="VJZA01000022">
    <property type="protein sequence ID" value="TVT21903.1"/>
    <property type="molecule type" value="Genomic_DNA"/>
</dbReference>
<keyword evidence="1" id="KW-1133">Transmembrane helix</keyword>
<sequence>MHHDTTAATGSAGLDLTALLVRLILLLATAVVAGGGLFGAKPRFAVAGASAVLAAASAVFFDVNVVSAVAHALLVLAVPLLLVRWPAAARWLALALLVLVVVETSLGSSELEFAADTVYVGGATAWFGLAQLKEKPPRYAALTLSLGLLLAVAGAAQLLLSGVAFDRRLYESLFGLSLVAVVVFPLAALALRGRRVAVAGVAVAFLAWTTFVALPHPADLPVPGTGLLTTASLGGQDVPVLVSPQRPGRNLVHVPASAGAGVAVAGVPATARPGADGFWADVDLPGGRSTLRISKGTAAASVAVDTGEGAAVATDPDSPECASATLGALVAGRRDAVAACPADRLSEQDADALRKLVTFLGTRHTDTIQLVADSSRRGAAAADVVRTSARQQGLRVVDAPAEKAALVVVSGWSAAYTTLTQAAQAQRSAPTYTYGLYLAPWLLTGPVVNTVSASTVPLRFDPRDQSAVSYAVALEDAFGGESPTVDGFRSWLGTSEQNAKVQLYASAQVNAMPMNPGQPHAPGMPMFGEGAGHWIPDATVVPVSFPLE</sequence>
<feature type="transmembrane region" description="Helical" evidence="1">
    <location>
        <begin position="172"/>
        <end position="191"/>
    </location>
</feature>
<dbReference type="RefSeq" id="WP_144638831.1">
    <property type="nucleotide sequence ID" value="NZ_BNAX01000015.1"/>
</dbReference>
<evidence type="ECO:0000313" key="2">
    <source>
        <dbReference type="EMBL" id="TVT21903.1"/>
    </source>
</evidence>
<feature type="transmembrane region" description="Helical" evidence="1">
    <location>
        <begin position="139"/>
        <end position="160"/>
    </location>
</feature>
<feature type="transmembrane region" description="Helical" evidence="1">
    <location>
        <begin position="196"/>
        <end position="214"/>
    </location>
</feature>
<keyword evidence="1" id="KW-0812">Transmembrane</keyword>
<organism evidence="2 3">
    <name type="scientific">Amycolatopsis acidiphila</name>
    <dbReference type="NCBI Taxonomy" id="715473"/>
    <lineage>
        <taxon>Bacteria</taxon>
        <taxon>Bacillati</taxon>
        <taxon>Actinomycetota</taxon>
        <taxon>Actinomycetes</taxon>
        <taxon>Pseudonocardiales</taxon>
        <taxon>Pseudonocardiaceae</taxon>
        <taxon>Amycolatopsis</taxon>
    </lineage>
</organism>
<accession>A0A558ACI4</accession>
<feature type="transmembrane region" description="Helical" evidence="1">
    <location>
        <begin position="52"/>
        <end position="82"/>
    </location>
</feature>
<evidence type="ECO:0000313" key="3">
    <source>
        <dbReference type="Proteomes" id="UP000318578"/>
    </source>
</evidence>
<evidence type="ECO:0000256" key="1">
    <source>
        <dbReference type="SAM" id="Phobius"/>
    </source>
</evidence>
<keyword evidence="1" id="KW-0472">Membrane</keyword>
<proteinExistence type="predicted"/>
<gene>
    <name evidence="2" type="ORF">FNH06_15200</name>
</gene>
<dbReference type="Proteomes" id="UP000318578">
    <property type="component" value="Unassembled WGS sequence"/>
</dbReference>
<dbReference type="OrthoDB" id="3590217at2"/>
<feature type="transmembrane region" description="Helical" evidence="1">
    <location>
        <begin position="20"/>
        <end position="40"/>
    </location>
</feature>
<reference evidence="2 3" key="1">
    <citation type="submission" date="2019-07" db="EMBL/GenBank/DDBJ databases">
        <title>New species of Amycolatopsis and Streptomyces.</title>
        <authorList>
            <person name="Duangmal K."/>
            <person name="Teo W.F.A."/>
            <person name="Lipun K."/>
        </authorList>
    </citation>
    <scope>NUCLEOTIDE SEQUENCE [LARGE SCALE GENOMIC DNA]</scope>
    <source>
        <strain evidence="2 3">JCM 30562</strain>
    </source>
</reference>
<protein>
    <submittedName>
        <fullName evidence="2">Uncharacterized protein</fullName>
    </submittedName>
</protein>
<comment type="caution">
    <text evidence="2">The sequence shown here is derived from an EMBL/GenBank/DDBJ whole genome shotgun (WGS) entry which is preliminary data.</text>
</comment>
<keyword evidence="3" id="KW-1185">Reference proteome</keyword>
<name>A0A558ACI4_9PSEU</name>